<proteinExistence type="predicted"/>
<feature type="chain" id="PRO_5018763612" description="TssQ family T6SS-associated lipoprotein" evidence="2">
    <location>
        <begin position="19"/>
        <end position="176"/>
    </location>
</feature>
<dbReference type="PROSITE" id="PS51257">
    <property type="entry name" value="PROKAR_LIPOPROTEIN"/>
    <property type="match status" value="1"/>
</dbReference>
<feature type="region of interest" description="Disordered" evidence="1">
    <location>
        <begin position="30"/>
        <end position="61"/>
    </location>
</feature>
<evidence type="ECO:0000313" key="4">
    <source>
        <dbReference type="Proteomes" id="UP000275663"/>
    </source>
</evidence>
<dbReference type="Proteomes" id="UP000275663">
    <property type="component" value="Chromosome"/>
</dbReference>
<organism evidence="3 4">
    <name type="scientific">Undibacterium parvum</name>
    <dbReference type="NCBI Taxonomy" id="401471"/>
    <lineage>
        <taxon>Bacteria</taxon>
        <taxon>Pseudomonadati</taxon>
        <taxon>Pseudomonadota</taxon>
        <taxon>Betaproteobacteria</taxon>
        <taxon>Burkholderiales</taxon>
        <taxon>Oxalobacteraceae</taxon>
        <taxon>Undibacterium</taxon>
    </lineage>
</organism>
<protein>
    <recommendedName>
        <fullName evidence="5">TssQ family T6SS-associated lipoprotein</fullName>
    </recommendedName>
</protein>
<dbReference type="InterPro" id="IPR047780">
    <property type="entry name" value="TssQ-like"/>
</dbReference>
<evidence type="ECO:0000313" key="3">
    <source>
        <dbReference type="EMBL" id="AZP13588.1"/>
    </source>
</evidence>
<gene>
    <name evidence="3" type="ORF">EJN92_17305</name>
</gene>
<feature type="compositionally biased region" description="Low complexity" evidence="1">
    <location>
        <begin position="45"/>
        <end position="61"/>
    </location>
</feature>
<dbReference type="EMBL" id="CP034464">
    <property type="protein sequence ID" value="AZP13588.1"/>
    <property type="molecule type" value="Genomic_DNA"/>
</dbReference>
<accession>A0A3Q9BSX1</accession>
<dbReference type="NCBIfam" id="NF038027">
    <property type="entry name" value="TssQ_fam"/>
    <property type="match status" value="1"/>
</dbReference>
<sequence>MKYFYFSRLAKTCIFALASVLLLGCDTAPKSTATKTPAKAKESKTATSSSETTAPVSATANPTSASAAASTVTASNSAADAQALKDGVLLYNNGDYNGAIKLLGSPAIVTSKNKAIKLDALKYSAFSYCVTAKAQLCRQQFDRAFKLDPNFKLSTAEIGHPIWGPEFSRSKTAQTK</sequence>
<reference evidence="3 4" key="1">
    <citation type="journal article" date="2011" name="Int. J. Syst. Evol. Microbiol.">
        <title>Description of Undibacterium oligocarboniphilum sp. nov., isolated from purified water, and Undibacterium pigrum strain CCUG 49012 as the type strain of Undibacterium parvum sp. nov., and emended descriptions of the genus Undibacterium and the species Undibacterium pigrum.</title>
        <authorList>
            <person name="Eder W."/>
            <person name="Wanner G."/>
            <person name="Ludwig W."/>
            <person name="Busse H.J."/>
            <person name="Ziemke-Kageler F."/>
            <person name="Lang E."/>
        </authorList>
    </citation>
    <scope>NUCLEOTIDE SEQUENCE [LARGE SCALE GENOMIC DNA]</scope>
    <source>
        <strain evidence="3 4">DSM 23061</strain>
    </source>
</reference>
<feature type="signal peptide" evidence="2">
    <location>
        <begin position="1"/>
        <end position="18"/>
    </location>
</feature>
<evidence type="ECO:0000256" key="2">
    <source>
        <dbReference type="SAM" id="SignalP"/>
    </source>
</evidence>
<evidence type="ECO:0008006" key="5">
    <source>
        <dbReference type="Google" id="ProtNLM"/>
    </source>
</evidence>
<keyword evidence="2" id="KW-0732">Signal</keyword>
<keyword evidence="4" id="KW-1185">Reference proteome</keyword>
<dbReference type="OrthoDB" id="8590585at2"/>
<dbReference type="AlphaFoldDB" id="A0A3Q9BSX1"/>
<dbReference type="KEGG" id="upv:EJN92_17305"/>
<name>A0A3Q9BSX1_9BURK</name>
<evidence type="ECO:0000256" key="1">
    <source>
        <dbReference type="SAM" id="MobiDB-lite"/>
    </source>
</evidence>
<dbReference type="RefSeq" id="WP_126128957.1">
    <property type="nucleotide sequence ID" value="NZ_CP034464.1"/>
</dbReference>